<dbReference type="Gene3D" id="3.40.50.1110">
    <property type="entry name" value="SGNH hydrolase"/>
    <property type="match status" value="1"/>
</dbReference>
<accession>A0A1E5IXN3</accession>
<gene>
    <name evidence="2" type="ORF">BEL05_02205</name>
</gene>
<dbReference type="STRING" id="23.BEL05_02205"/>
<name>A0A1E5IXN3_SHECO</name>
<proteinExistence type="predicted"/>
<feature type="domain" description="SGNH hydrolase-type esterase" evidence="1">
    <location>
        <begin position="49"/>
        <end position="226"/>
    </location>
</feature>
<dbReference type="EMBL" id="MCBT01000011">
    <property type="protein sequence ID" value="OEG75244.1"/>
    <property type="molecule type" value="Genomic_DNA"/>
</dbReference>
<dbReference type="PANTHER" id="PTHR30383">
    <property type="entry name" value="THIOESTERASE 1/PROTEASE 1/LYSOPHOSPHOLIPASE L1"/>
    <property type="match status" value="1"/>
</dbReference>
<dbReference type="InterPro" id="IPR051532">
    <property type="entry name" value="Ester_Hydrolysis_Enzymes"/>
</dbReference>
<protein>
    <recommendedName>
        <fullName evidence="1">SGNH hydrolase-type esterase domain-containing protein</fullName>
    </recommendedName>
</protein>
<evidence type="ECO:0000313" key="3">
    <source>
        <dbReference type="Proteomes" id="UP000095230"/>
    </source>
</evidence>
<dbReference type="GO" id="GO:0004622">
    <property type="term" value="F:phosphatidylcholine lysophospholipase activity"/>
    <property type="evidence" value="ECO:0007669"/>
    <property type="project" value="TreeGrafter"/>
</dbReference>
<organism evidence="2 3">
    <name type="scientific">Shewanella colwelliana</name>
    <name type="common">Alteromonas colwelliana</name>
    <dbReference type="NCBI Taxonomy" id="23"/>
    <lineage>
        <taxon>Bacteria</taxon>
        <taxon>Pseudomonadati</taxon>
        <taxon>Pseudomonadota</taxon>
        <taxon>Gammaproteobacteria</taxon>
        <taxon>Alteromonadales</taxon>
        <taxon>Shewanellaceae</taxon>
        <taxon>Shewanella</taxon>
    </lineage>
</organism>
<dbReference type="InterPro" id="IPR036514">
    <property type="entry name" value="SGNH_hydro_sf"/>
</dbReference>
<dbReference type="AlphaFoldDB" id="A0A1E5IXN3"/>
<dbReference type="InterPro" id="IPR013830">
    <property type="entry name" value="SGNH_hydro"/>
</dbReference>
<dbReference type="Proteomes" id="UP000095230">
    <property type="component" value="Unassembled WGS sequence"/>
</dbReference>
<dbReference type="CDD" id="cd01836">
    <property type="entry name" value="FeeA_FeeB_like"/>
    <property type="match status" value="1"/>
</dbReference>
<evidence type="ECO:0000259" key="1">
    <source>
        <dbReference type="Pfam" id="PF13472"/>
    </source>
</evidence>
<evidence type="ECO:0000313" key="2">
    <source>
        <dbReference type="EMBL" id="OEG75244.1"/>
    </source>
</evidence>
<comment type="caution">
    <text evidence="2">The sequence shown here is derived from an EMBL/GenBank/DDBJ whole genome shotgun (WGS) entry which is preliminary data.</text>
</comment>
<sequence>MLYQFVALLLWPILLVQALWVKRNTLRLPEAEGERSGKGGYGMPLNLLILGDSAAAGVGVDTQDKALSGCLSKCLAQYYSLNWALVARSGATTVSTLNHLRSGHGIKVMQSNEFDLVLVSLGVNDVLSPISVNRWLLAQRALIDTLYQYSPNAHIVLTPVPPLGVFPAFPSLLGWFLGQRAAAFNGKLRQLASGDTRCCLLDLQLPVNDEAMARDGFHPSSASYQLWGEAAASHYISATKGSANQY</sequence>
<dbReference type="SUPFAM" id="SSF52266">
    <property type="entry name" value="SGNH hydrolase"/>
    <property type="match status" value="1"/>
</dbReference>
<reference evidence="2 3" key="1">
    <citation type="submission" date="2016-07" db="EMBL/GenBank/DDBJ databases">
        <title>Whole-genome of two Shewanella species isolated from a digestive organ of sea cucumber Apostichopus japonicus Selenka 1867.</title>
        <authorList>
            <person name="Hong H.-H."/>
            <person name="Choi H."/>
            <person name="Cheon S."/>
            <person name="Oh J.-S."/>
            <person name="Lee H.-G."/>
            <person name="Park C."/>
        </authorList>
    </citation>
    <scope>NUCLEOTIDE SEQUENCE [LARGE SCALE GENOMIC DNA]</scope>
    <source>
        <strain evidence="2 3">CSB03KR</strain>
    </source>
</reference>
<dbReference type="PANTHER" id="PTHR30383:SF5">
    <property type="entry name" value="SGNH HYDROLASE-TYPE ESTERASE DOMAIN-CONTAINING PROTEIN"/>
    <property type="match status" value="1"/>
</dbReference>
<dbReference type="Pfam" id="PF13472">
    <property type="entry name" value="Lipase_GDSL_2"/>
    <property type="match status" value="1"/>
</dbReference>